<evidence type="ECO:0000256" key="9">
    <source>
        <dbReference type="ARBA" id="ARBA00022898"/>
    </source>
</evidence>
<sequence length="421" mass="44244">MAEQSAALSPLLKQATPVHAARGEGVYIYDEDDRRYLDFTAGIGVTSTGHCHPRVVDAAQRQVATLVHGQYTTVMHRPLLQLTERLGSVLPQGLDRLFYVNSGSEAVEAALRLARQATGRQNAIVFQGGFHGRTMAAASLTTSGTKIRAGIGPLMPGVVVSPFPYAYRLRMSEEEATDYALRELDYQLATVSSPQDTAAIFVEPVLGEGGYVPAPEAFLRGLRERADRHGILLVVDEVQTGFGRTGSFWGHDPSGIRPDILITAKGLASGFPLSAIAAPESLMEQAWPGSQGGTYGGNAVACAAALATLDVIEDEGLVANAAGMGTRLQQGLSGVAADHPVIGDVRGRGLMMGNEFTGPDGSPDAATAARAHKAAADQGLLLLTCGPHGNVVRMIPPLIVTADQIDEAVDLWSQAMKEAAG</sequence>
<dbReference type="InterPro" id="IPR015422">
    <property type="entry name" value="PyrdxlP-dep_Trfase_small"/>
</dbReference>
<dbReference type="Proteomes" id="UP000578077">
    <property type="component" value="Unassembled WGS sequence"/>
</dbReference>
<dbReference type="EC" id="2.6.1.22" evidence="5"/>
<evidence type="ECO:0000256" key="15">
    <source>
        <dbReference type="ARBA" id="ARBA00050054"/>
    </source>
</evidence>
<comment type="cofactor">
    <cofactor evidence="2">
        <name>pyridoxal 5'-phosphate</name>
        <dbReference type="ChEBI" id="CHEBI:597326"/>
    </cofactor>
</comment>
<reference evidence="17 18" key="1">
    <citation type="submission" date="2020-08" db="EMBL/GenBank/DDBJ databases">
        <title>Sequencing the genomes of 1000 actinobacteria strains.</title>
        <authorList>
            <person name="Klenk H.-P."/>
        </authorList>
    </citation>
    <scope>NUCLEOTIDE SEQUENCE [LARGE SCALE GENOMIC DNA]</scope>
    <source>
        <strain evidence="17 18">DSM 44593</strain>
    </source>
</reference>
<comment type="caution">
    <text evidence="17">The sequence shown here is derived from an EMBL/GenBank/DDBJ whole genome shotgun (WGS) entry which is preliminary data.</text>
</comment>
<keyword evidence="18" id="KW-1185">Reference proteome</keyword>
<proteinExistence type="inferred from homology"/>
<dbReference type="EMBL" id="JACHLY010000001">
    <property type="protein sequence ID" value="MBB5998615.1"/>
    <property type="molecule type" value="Genomic_DNA"/>
</dbReference>
<dbReference type="InterPro" id="IPR005814">
    <property type="entry name" value="Aminotrans_3"/>
</dbReference>
<evidence type="ECO:0000256" key="2">
    <source>
        <dbReference type="ARBA" id="ARBA00001933"/>
    </source>
</evidence>
<dbReference type="SUPFAM" id="SSF53383">
    <property type="entry name" value="PLP-dependent transferases"/>
    <property type="match status" value="1"/>
</dbReference>
<dbReference type="InterPro" id="IPR015421">
    <property type="entry name" value="PyrdxlP-dep_Trfase_major"/>
</dbReference>
<dbReference type="PROSITE" id="PS00600">
    <property type="entry name" value="AA_TRANSFER_CLASS_3"/>
    <property type="match status" value="1"/>
</dbReference>
<dbReference type="InterPro" id="IPR049704">
    <property type="entry name" value="Aminotrans_3_PPA_site"/>
</dbReference>
<evidence type="ECO:0000256" key="10">
    <source>
        <dbReference type="ARBA" id="ARBA00029760"/>
    </source>
</evidence>
<evidence type="ECO:0000256" key="3">
    <source>
        <dbReference type="ARBA" id="ARBA00005176"/>
    </source>
</evidence>
<evidence type="ECO:0000313" key="18">
    <source>
        <dbReference type="Proteomes" id="UP000578077"/>
    </source>
</evidence>
<dbReference type="InterPro" id="IPR050103">
    <property type="entry name" value="Class-III_PLP-dep_AT"/>
</dbReference>
<dbReference type="CDD" id="cd00610">
    <property type="entry name" value="OAT_like"/>
    <property type="match status" value="1"/>
</dbReference>
<comment type="similarity">
    <text evidence="4 16">Belongs to the class-III pyridoxal-phosphate-dependent aminotransferase family.</text>
</comment>
<gene>
    <name evidence="17" type="ORF">HNR25_002366</name>
</gene>
<dbReference type="Gene3D" id="3.90.1150.10">
    <property type="entry name" value="Aspartate Aminotransferase, domain 1"/>
    <property type="match status" value="1"/>
</dbReference>
<dbReference type="EC" id="2.6.1.19" evidence="6"/>
<comment type="pathway">
    <text evidence="3">Amino-acid degradation; 4-aminobutanoate degradation.</text>
</comment>
<dbReference type="GO" id="GO:0047298">
    <property type="term" value="F:(S)-3-amino-2-methylpropionate transaminase activity"/>
    <property type="evidence" value="ECO:0007669"/>
    <property type="project" value="UniProtKB-EC"/>
</dbReference>
<dbReference type="InterPro" id="IPR015424">
    <property type="entry name" value="PyrdxlP-dep_Trfase"/>
</dbReference>
<evidence type="ECO:0000256" key="7">
    <source>
        <dbReference type="ARBA" id="ARBA00022576"/>
    </source>
</evidence>
<protein>
    <recommendedName>
        <fullName evidence="12">(S)-3-amino-2-methylpropionate transaminase</fullName>
        <ecNumber evidence="6">2.6.1.19</ecNumber>
        <ecNumber evidence="5">2.6.1.22</ecNumber>
    </recommendedName>
    <alternativeName>
        <fullName evidence="13">GABA aminotransferase</fullName>
    </alternativeName>
    <alternativeName>
        <fullName evidence="11">Gamma-amino-N-butyrate transaminase</fullName>
    </alternativeName>
    <alternativeName>
        <fullName evidence="15">Glutamate:succinic semialdehyde transaminase</fullName>
    </alternativeName>
    <alternativeName>
        <fullName evidence="10">L-AIBAT</fullName>
    </alternativeName>
</protein>
<evidence type="ECO:0000256" key="12">
    <source>
        <dbReference type="ARBA" id="ARBA00030857"/>
    </source>
</evidence>
<evidence type="ECO:0000256" key="14">
    <source>
        <dbReference type="ARBA" id="ARBA00048021"/>
    </source>
</evidence>
<evidence type="ECO:0000256" key="11">
    <source>
        <dbReference type="ARBA" id="ARBA00030204"/>
    </source>
</evidence>
<keyword evidence="8 17" id="KW-0808">Transferase</keyword>
<evidence type="ECO:0000256" key="8">
    <source>
        <dbReference type="ARBA" id="ARBA00022679"/>
    </source>
</evidence>
<dbReference type="GO" id="GO:0034386">
    <property type="term" value="F:4-aminobutyrate:2-oxoglutarate transaminase activity"/>
    <property type="evidence" value="ECO:0007669"/>
    <property type="project" value="UniProtKB-EC"/>
</dbReference>
<evidence type="ECO:0000256" key="16">
    <source>
        <dbReference type="RuleBase" id="RU003560"/>
    </source>
</evidence>
<dbReference type="AlphaFoldDB" id="A0A841E636"/>
<keyword evidence="7 17" id="KW-0032">Aminotransferase</keyword>
<keyword evidence="9 16" id="KW-0663">Pyridoxal phosphate</keyword>
<evidence type="ECO:0000256" key="4">
    <source>
        <dbReference type="ARBA" id="ARBA00008954"/>
    </source>
</evidence>
<dbReference type="RefSeq" id="WP_184634979.1">
    <property type="nucleotide sequence ID" value="NZ_BAABKT010000024.1"/>
</dbReference>
<dbReference type="PANTHER" id="PTHR11986">
    <property type="entry name" value="AMINOTRANSFERASE CLASS III"/>
    <property type="match status" value="1"/>
</dbReference>
<dbReference type="FunFam" id="3.40.640.10:FF:000013">
    <property type="entry name" value="4-aminobutyrate aminotransferase"/>
    <property type="match status" value="1"/>
</dbReference>
<accession>A0A841E636</accession>
<dbReference type="GO" id="GO:0042802">
    <property type="term" value="F:identical protein binding"/>
    <property type="evidence" value="ECO:0007669"/>
    <property type="project" value="TreeGrafter"/>
</dbReference>
<comment type="catalytic activity">
    <reaction evidence="1">
        <text>(S)-3-amino-2-methylpropanoate + 2-oxoglutarate = 2-methyl-3-oxopropanoate + L-glutamate</text>
        <dbReference type="Rhea" id="RHEA:13993"/>
        <dbReference type="ChEBI" id="CHEBI:16810"/>
        <dbReference type="ChEBI" id="CHEBI:29985"/>
        <dbReference type="ChEBI" id="CHEBI:57700"/>
        <dbReference type="ChEBI" id="CHEBI:58655"/>
        <dbReference type="EC" id="2.6.1.22"/>
    </reaction>
</comment>
<dbReference type="Pfam" id="PF00202">
    <property type="entry name" value="Aminotran_3"/>
    <property type="match status" value="1"/>
</dbReference>
<dbReference type="GO" id="GO:0030170">
    <property type="term" value="F:pyridoxal phosphate binding"/>
    <property type="evidence" value="ECO:0007669"/>
    <property type="project" value="InterPro"/>
</dbReference>
<dbReference type="PIRSF" id="PIRSF000521">
    <property type="entry name" value="Transaminase_4ab_Lys_Orn"/>
    <property type="match status" value="1"/>
</dbReference>
<comment type="catalytic activity">
    <reaction evidence="14">
        <text>4-aminobutanoate + 2-oxoglutarate = succinate semialdehyde + L-glutamate</text>
        <dbReference type="Rhea" id="RHEA:23352"/>
        <dbReference type="ChEBI" id="CHEBI:16810"/>
        <dbReference type="ChEBI" id="CHEBI:29985"/>
        <dbReference type="ChEBI" id="CHEBI:57706"/>
        <dbReference type="ChEBI" id="CHEBI:59888"/>
        <dbReference type="EC" id="2.6.1.19"/>
    </reaction>
</comment>
<evidence type="ECO:0000256" key="1">
    <source>
        <dbReference type="ARBA" id="ARBA00001750"/>
    </source>
</evidence>
<dbReference type="Gene3D" id="3.40.640.10">
    <property type="entry name" value="Type I PLP-dependent aspartate aminotransferase-like (Major domain)"/>
    <property type="match status" value="1"/>
</dbReference>
<name>A0A841E636_9ACTN</name>
<evidence type="ECO:0000256" key="5">
    <source>
        <dbReference type="ARBA" id="ARBA00012876"/>
    </source>
</evidence>
<evidence type="ECO:0000256" key="6">
    <source>
        <dbReference type="ARBA" id="ARBA00012912"/>
    </source>
</evidence>
<evidence type="ECO:0000313" key="17">
    <source>
        <dbReference type="EMBL" id="MBB5998615.1"/>
    </source>
</evidence>
<evidence type="ECO:0000256" key="13">
    <source>
        <dbReference type="ARBA" id="ARBA00031787"/>
    </source>
</evidence>
<organism evidence="17 18">
    <name type="scientific">Streptomonospora salina</name>
    <dbReference type="NCBI Taxonomy" id="104205"/>
    <lineage>
        <taxon>Bacteria</taxon>
        <taxon>Bacillati</taxon>
        <taxon>Actinomycetota</taxon>
        <taxon>Actinomycetes</taxon>
        <taxon>Streptosporangiales</taxon>
        <taxon>Nocardiopsidaceae</taxon>
        <taxon>Streptomonospora</taxon>
    </lineage>
</organism>